<sequence>MLKTNLSTYNNYPFHPGGNALKRLLWFYINAVFFKTSLIPVTGFKVFLLRLFGAKIGKNVTIKPCVNIKYPWFLTIGDETWIGENVWIDNLVITTIGANCCLSQGAILLTGSHNYKKTSFDLITIAITLEEGVWIGAGAIVNLGITAASHSVLTSGSIATVNLEAYSIYQGNPAVKIRKRVIS</sequence>
<evidence type="ECO:0000313" key="5">
    <source>
        <dbReference type="Proteomes" id="UP000199072"/>
    </source>
</evidence>
<dbReference type="InterPro" id="IPR051159">
    <property type="entry name" value="Hexapeptide_acetyltransf"/>
</dbReference>
<dbReference type="Proteomes" id="UP000199072">
    <property type="component" value="Unassembled WGS sequence"/>
</dbReference>
<evidence type="ECO:0000256" key="2">
    <source>
        <dbReference type="ARBA" id="ARBA00022679"/>
    </source>
</evidence>
<dbReference type="AlphaFoldDB" id="A0A1G6UN63"/>
<evidence type="ECO:0000313" key="4">
    <source>
        <dbReference type="EMBL" id="SDD41965.1"/>
    </source>
</evidence>
<dbReference type="CDD" id="cd05825">
    <property type="entry name" value="LbH_wcaF_like"/>
    <property type="match status" value="1"/>
</dbReference>
<proteinExistence type="inferred from homology"/>
<protein>
    <submittedName>
        <fullName evidence="4">Putative colanic acid biosynthesis acetyltransferase WcaF</fullName>
    </submittedName>
</protein>
<dbReference type="InterPro" id="IPR011004">
    <property type="entry name" value="Trimer_LpxA-like_sf"/>
</dbReference>
<dbReference type="STRING" id="1391627.SAMN05216464_101683"/>
<feature type="transmembrane region" description="Helical" evidence="3">
    <location>
        <begin position="25"/>
        <end position="48"/>
    </location>
</feature>
<keyword evidence="3" id="KW-1133">Transmembrane helix</keyword>
<gene>
    <name evidence="4" type="ORF">SAMN05216464_101683</name>
</gene>
<dbReference type="Gene3D" id="2.160.10.10">
    <property type="entry name" value="Hexapeptide repeat proteins"/>
    <property type="match status" value="1"/>
</dbReference>
<dbReference type="GO" id="GO:0008374">
    <property type="term" value="F:O-acyltransferase activity"/>
    <property type="evidence" value="ECO:0007669"/>
    <property type="project" value="TreeGrafter"/>
</dbReference>
<keyword evidence="3" id="KW-0472">Membrane</keyword>
<dbReference type="RefSeq" id="WP_091144262.1">
    <property type="nucleotide sequence ID" value="NZ_FNAI01000001.1"/>
</dbReference>
<organism evidence="4 5">
    <name type="scientific">Mucilaginibacter pineti</name>
    <dbReference type="NCBI Taxonomy" id="1391627"/>
    <lineage>
        <taxon>Bacteria</taxon>
        <taxon>Pseudomonadati</taxon>
        <taxon>Bacteroidota</taxon>
        <taxon>Sphingobacteriia</taxon>
        <taxon>Sphingobacteriales</taxon>
        <taxon>Sphingobacteriaceae</taxon>
        <taxon>Mucilaginibacter</taxon>
    </lineage>
</organism>
<evidence type="ECO:0000256" key="3">
    <source>
        <dbReference type="SAM" id="Phobius"/>
    </source>
</evidence>
<accession>A0A1G6UN63</accession>
<evidence type="ECO:0000256" key="1">
    <source>
        <dbReference type="ARBA" id="ARBA00007274"/>
    </source>
</evidence>
<name>A0A1G6UN63_9SPHI</name>
<dbReference type="SUPFAM" id="SSF51161">
    <property type="entry name" value="Trimeric LpxA-like enzymes"/>
    <property type="match status" value="1"/>
</dbReference>
<dbReference type="EMBL" id="FNAI01000001">
    <property type="protein sequence ID" value="SDD41965.1"/>
    <property type="molecule type" value="Genomic_DNA"/>
</dbReference>
<keyword evidence="5" id="KW-1185">Reference proteome</keyword>
<keyword evidence="2 4" id="KW-0808">Transferase</keyword>
<keyword evidence="3" id="KW-0812">Transmembrane</keyword>
<comment type="similarity">
    <text evidence="1">Belongs to the transferase hexapeptide repeat family.</text>
</comment>
<dbReference type="GO" id="GO:0005829">
    <property type="term" value="C:cytosol"/>
    <property type="evidence" value="ECO:0007669"/>
    <property type="project" value="TreeGrafter"/>
</dbReference>
<dbReference type="PANTHER" id="PTHR23416:SF23">
    <property type="entry name" value="ACETYLTRANSFERASE C18B11.09C-RELATED"/>
    <property type="match status" value="1"/>
</dbReference>
<dbReference type="PANTHER" id="PTHR23416">
    <property type="entry name" value="SIALIC ACID SYNTHASE-RELATED"/>
    <property type="match status" value="1"/>
</dbReference>
<reference evidence="4 5" key="1">
    <citation type="submission" date="2016-10" db="EMBL/GenBank/DDBJ databases">
        <authorList>
            <person name="de Groot N.N."/>
        </authorList>
    </citation>
    <scope>NUCLEOTIDE SEQUENCE [LARGE SCALE GENOMIC DNA]</scope>
    <source>
        <strain evidence="4 5">47C3B</strain>
    </source>
</reference>
<dbReference type="NCBIfam" id="NF007797">
    <property type="entry name" value="PRK10502.1"/>
    <property type="match status" value="1"/>
</dbReference>
<dbReference type="OrthoDB" id="9814490at2"/>